<gene>
    <name evidence="2" type="ORF">COU47_02660</name>
</gene>
<accession>A0A2H0TD19</accession>
<comment type="caution">
    <text evidence="2">The sequence shown here is derived from an EMBL/GenBank/DDBJ whole genome shotgun (WGS) entry which is preliminary data.</text>
</comment>
<protein>
    <submittedName>
        <fullName evidence="2">Uncharacterized protein</fullName>
    </submittedName>
</protein>
<keyword evidence="1" id="KW-0812">Transmembrane</keyword>
<proteinExistence type="predicted"/>
<dbReference type="EMBL" id="PFCO01000006">
    <property type="protein sequence ID" value="PIR69456.1"/>
    <property type="molecule type" value="Genomic_DNA"/>
</dbReference>
<keyword evidence="1" id="KW-0472">Membrane</keyword>
<dbReference type="Proteomes" id="UP000231503">
    <property type="component" value="Unassembled WGS sequence"/>
</dbReference>
<feature type="transmembrane region" description="Helical" evidence="1">
    <location>
        <begin position="12"/>
        <end position="32"/>
    </location>
</feature>
<dbReference type="AlphaFoldDB" id="A0A2H0TD19"/>
<organism evidence="2 3">
    <name type="scientific">Candidatus Niyogibacteria bacterium CG10_big_fil_rev_8_21_14_0_10_46_36</name>
    <dbReference type="NCBI Taxonomy" id="1974726"/>
    <lineage>
        <taxon>Bacteria</taxon>
        <taxon>Candidatus Niyogiibacteriota</taxon>
    </lineage>
</organism>
<evidence type="ECO:0000256" key="1">
    <source>
        <dbReference type="SAM" id="Phobius"/>
    </source>
</evidence>
<reference evidence="3" key="1">
    <citation type="submission" date="2017-09" db="EMBL/GenBank/DDBJ databases">
        <title>Depth-based differentiation of microbial function through sediment-hosted aquifers and enrichment of novel symbionts in the deep terrestrial subsurface.</title>
        <authorList>
            <person name="Probst A.J."/>
            <person name="Ladd B."/>
            <person name="Jarett J.K."/>
            <person name="Geller-Mcgrath D.E."/>
            <person name="Sieber C.M.K."/>
            <person name="Emerson J.B."/>
            <person name="Anantharaman K."/>
            <person name="Thomas B.C."/>
            <person name="Malmstrom R."/>
            <person name="Stieglmeier M."/>
            <person name="Klingl A."/>
            <person name="Woyke T."/>
            <person name="Ryan C.M."/>
            <person name="Banfield J.F."/>
        </authorList>
    </citation>
    <scope>NUCLEOTIDE SEQUENCE [LARGE SCALE GENOMIC DNA]</scope>
</reference>
<keyword evidence="1" id="KW-1133">Transmembrane helix</keyword>
<evidence type="ECO:0000313" key="2">
    <source>
        <dbReference type="EMBL" id="PIR69456.1"/>
    </source>
</evidence>
<sequence>MKRRKYFTRTAFFDLLFNMLLVFVVLFILAILQVNPEEEKKQDGIKLDEKFLILVQWGDDLDDDVDTYVKDPKDHIVYFKRREDGFMYLTRDDLGQRNDRVRKENGEIVMVKKNEERVLFRGIVPGEYVVNVHMYFKKSFSPVSVTITLFKLEGSDTEVISNTVLLKHNGDEKTAFRFTLDENGNVTNMNNAPMSIYEFEARRGGR</sequence>
<evidence type="ECO:0000313" key="3">
    <source>
        <dbReference type="Proteomes" id="UP000231503"/>
    </source>
</evidence>
<name>A0A2H0TD19_9BACT</name>